<dbReference type="Pfam" id="PF06087">
    <property type="entry name" value="Tyr-DNA_phospho"/>
    <property type="match status" value="1"/>
</dbReference>
<keyword evidence="4" id="KW-0227">DNA damage</keyword>
<organism evidence="10 11">
    <name type="scientific">Gigaspora margarita</name>
    <dbReference type="NCBI Taxonomy" id="4874"/>
    <lineage>
        <taxon>Eukaryota</taxon>
        <taxon>Fungi</taxon>
        <taxon>Fungi incertae sedis</taxon>
        <taxon>Mucoromycota</taxon>
        <taxon>Glomeromycotina</taxon>
        <taxon>Glomeromycetes</taxon>
        <taxon>Diversisporales</taxon>
        <taxon>Gigasporaceae</taxon>
        <taxon>Gigaspora</taxon>
    </lineage>
</organism>
<feature type="compositionally biased region" description="Basic and acidic residues" evidence="9">
    <location>
        <begin position="371"/>
        <end position="388"/>
    </location>
</feature>
<evidence type="ECO:0000256" key="7">
    <source>
        <dbReference type="ARBA" id="ARBA00023204"/>
    </source>
</evidence>
<dbReference type="SUPFAM" id="SSF56024">
    <property type="entry name" value="Phospholipase D/nuclease"/>
    <property type="match status" value="3"/>
</dbReference>
<evidence type="ECO:0000256" key="1">
    <source>
        <dbReference type="ARBA" id="ARBA00004123"/>
    </source>
</evidence>
<keyword evidence="11" id="KW-1185">Reference proteome</keyword>
<comment type="similarity">
    <text evidence="2">Belongs to the tyrosyl-DNA phosphodiesterase family.</text>
</comment>
<dbReference type="CDD" id="cd09122">
    <property type="entry name" value="PLDc_Tdp1_1"/>
    <property type="match status" value="1"/>
</dbReference>
<dbReference type="PANTHER" id="PTHR12415:SF0">
    <property type="entry name" value="TYROSYL-DNA PHOSPHODIESTERASE 1"/>
    <property type="match status" value="1"/>
</dbReference>
<name>A0ABN7WMK7_GIGMA</name>
<evidence type="ECO:0000256" key="5">
    <source>
        <dbReference type="ARBA" id="ARBA00022801"/>
    </source>
</evidence>
<comment type="caution">
    <text evidence="10">The sequence shown here is derived from an EMBL/GenBank/DDBJ whole genome shotgun (WGS) entry which is preliminary data.</text>
</comment>
<evidence type="ECO:0000256" key="8">
    <source>
        <dbReference type="ARBA" id="ARBA00023242"/>
    </source>
</evidence>
<sequence>EMVLTKLLEPKYLDGATKLTYVSGFDGDYVKLEDLLQKDHLKDAFLCALAVDLDWLLTKLPENILIVIAKHWDSRQEAEGVYILPDTNILLVHPPLPNAPIGCFHAKLMLLFFDGWMRVVVASGNLIPYDWETNENVIFVQDFPIVQATGSNNGNLHPFAQDIKDFILAIGLKNHIVNKLSQYDFSRAKAKLVASIPGAYKGVENIKKYGHGRLCKVVQEVCGQNENIILECQTSTLGGLTADFLHEFYRSASGIDPLEISKPRTKKSQGVERPLPQMTMVYPSNRTVSSSKYSKAVTMIISLIALLKNYINNIIVHAKAGAALFFGKSNYEKHTFPKEIIRWNFDTFEARYTQQEQPKNSQKRQKTNKLNSDDIRGSSDNKAEFTRKSYDVSKETEIESQPTISDQDIDPIRGWYYCGYVYAVLYMRQLGQDCDKIGTKLRFKKMGITQDLKLKIGILMGRDYVLERDKSKKAWDRQSVEHCVYTYLLSKEMKQMHSLTCIYSTLQKPQFYEFRLTKGPQLRINNWELGVFFSIRGSENDQGDWFTENGVPVPYQRPPRRYDLNDTPW</sequence>
<keyword evidence="3" id="KW-0540">Nuclease</keyword>
<dbReference type="InterPro" id="IPR010347">
    <property type="entry name" value="Tdp1"/>
</dbReference>
<evidence type="ECO:0000256" key="9">
    <source>
        <dbReference type="SAM" id="MobiDB-lite"/>
    </source>
</evidence>
<evidence type="ECO:0000256" key="4">
    <source>
        <dbReference type="ARBA" id="ARBA00022763"/>
    </source>
</evidence>
<keyword evidence="7" id="KW-0234">DNA repair</keyword>
<protein>
    <submittedName>
        <fullName evidence="10">33883_t:CDS:1</fullName>
    </submittedName>
</protein>
<feature type="non-terminal residue" evidence="10">
    <location>
        <position position="1"/>
    </location>
</feature>
<proteinExistence type="inferred from homology"/>
<keyword evidence="5" id="KW-0378">Hydrolase</keyword>
<feature type="non-terminal residue" evidence="10">
    <location>
        <position position="569"/>
    </location>
</feature>
<comment type="subcellular location">
    <subcellularLocation>
        <location evidence="1">Nucleus</location>
    </subcellularLocation>
</comment>
<gene>
    <name evidence="10" type="ORF">GMARGA_LOCUS32875</name>
</gene>
<evidence type="ECO:0000256" key="2">
    <source>
        <dbReference type="ARBA" id="ARBA00010205"/>
    </source>
</evidence>
<evidence type="ECO:0000313" key="11">
    <source>
        <dbReference type="Proteomes" id="UP000789901"/>
    </source>
</evidence>
<accession>A0ABN7WMK7</accession>
<evidence type="ECO:0000256" key="6">
    <source>
        <dbReference type="ARBA" id="ARBA00022839"/>
    </source>
</evidence>
<keyword evidence="6" id="KW-0269">Exonuclease</keyword>
<evidence type="ECO:0000313" key="10">
    <source>
        <dbReference type="EMBL" id="CAG8836113.1"/>
    </source>
</evidence>
<dbReference type="Gene3D" id="3.30.870.10">
    <property type="entry name" value="Endonuclease Chain A"/>
    <property type="match status" value="3"/>
</dbReference>
<dbReference type="Proteomes" id="UP000789901">
    <property type="component" value="Unassembled WGS sequence"/>
</dbReference>
<feature type="region of interest" description="Disordered" evidence="9">
    <location>
        <begin position="353"/>
        <end position="388"/>
    </location>
</feature>
<dbReference type="PANTHER" id="PTHR12415">
    <property type="entry name" value="TYROSYL-DNA PHOSPHODIESTERASE 1"/>
    <property type="match status" value="1"/>
</dbReference>
<evidence type="ECO:0000256" key="3">
    <source>
        <dbReference type="ARBA" id="ARBA00022722"/>
    </source>
</evidence>
<reference evidence="10 11" key="1">
    <citation type="submission" date="2021-06" db="EMBL/GenBank/DDBJ databases">
        <authorList>
            <person name="Kallberg Y."/>
            <person name="Tangrot J."/>
            <person name="Rosling A."/>
        </authorList>
    </citation>
    <scope>NUCLEOTIDE SEQUENCE [LARGE SCALE GENOMIC DNA]</scope>
    <source>
        <strain evidence="10 11">120-4 pot B 10/14</strain>
    </source>
</reference>
<dbReference type="EMBL" id="CAJVQB010052875">
    <property type="protein sequence ID" value="CAG8836113.1"/>
    <property type="molecule type" value="Genomic_DNA"/>
</dbReference>
<keyword evidence="8" id="KW-0539">Nucleus</keyword>